<comment type="caution">
    <text evidence="1">The sequence shown here is derived from an EMBL/GenBank/DDBJ whole genome shotgun (WGS) entry which is preliminary data.</text>
</comment>
<proteinExistence type="predicted"/>
<evidence type="ECO:0000313" key="1">
    <source>
        <dbReference type="EMBL" id="ORY19356.1"/>
    </source>
</evidence>
<sequence>MTLMTAYYFVYKIVLSIETNLDVSDIVSFLDNGLVETENGYNKKIKSNKALNILQFITPTIKYRKSYILHKDVRIDVTKYEDKSQFEIDFSRNINHERSDLINIVHDIMLLLDCSNFVLDYLFYLLPNFEFQKPITLSLDTIFDIADDLVKNMFFVAAKRKFLLFIRKENSFYY</sequence>
<keyword evidence="2" id="KW-1185">Reference proteome</keyword>
<name>A0A1Y2AA26_9FUNG</name>
<protein>
    <submittedName>
        <fullName evidence="1">Uncharacterized protein</fullName>
    </submittedName>
</protein>
<dbReference type="Proteomes" id="UP000193920">
    <property type="component" value="Unassembled WGS sequence"/>
</dbReference>
<reference evidence="1 2" key="1">
    <citation type="submission" date="2016-08" db="EMBL/GenBank/DDBJ databases">
        <title>A Parts List for Fungal Cellulosomes Revealed by Comparative Genomics.</title>
        <authorList>
            <consortium name="DOE Joint Genome Institute"/>
            <person name="Haitjema C.H."/>
            <person name="Gilmore S.P."/>
            <person name="Henske J.K."/>
            <person name="Solomon K.V."/>
            <person name="De Groot R."/>
            <person name="Kuo A."/>
            <person name="Mondo S.J."/>
            <person name="Salamov A.A."/>
            <person name="Labutti K."/>
            <person name="Zhao Z."/>
            <person name="Chiniquy J."/>
            <person name="Barry K."/>
            <person name="Brewer H.M."/>
            <person name="Purvine S.O."/>
            <person name="Wright A.T."/>
            <person name="Boxma B."/>
            <person name="Van Alen T."/>
            <person name="Hackstein J.H."/>
            <person name="Baker S.E."/>
            <person name="Grigoriev I.V."/>
            <person name="O'Malley M.A."/>
        </authorList>
    </citation>
    <scope>NUCLEOTIDE SEQUENCE [LARGE SCALE GENOMIC DNA]</scope>
    <source>
        <strain evidence="1 2">G1</strain>
    </source>
</reference>
<organism evidence="1 2">
    <name type="scientific">Neocallimastix californiae</name>
    <dbReference type="NCBI Taxonomy" id="1754190"/>
    <lineage>
        <taxon>Eukaryota</taxon>
        <taxon>Fungi</taxon>
        <taxon>Fungi incertae sedis</taxon>
        <taxon>Chytridiomycota</taxon>
        <taxon>Chytridiomycota incertae sedis</taxon>
        <taxon>Neocallimastigomycetes</taxon>
        <taxon>Neocallimastigales</taxon>
        <taxon>Neocallimastigaceae</taxon>
        <taxon>Neocallimastix</taxon>
    </lineage>
</organism>
<gene>
    <name evidence="1" type="ORF">LY90DRAFT_517273</name>
</gene>
<dbReference type="EMBL" id="MCOG01000312">
    <property type="protein sequence ID" value="ORY19356.1"/>
    <property type="molecule type" value="Genomic_DNA"/>
</dbReference>
<dbReference type="AlphaFoldDB" id="A0A1Y2AA26"/>
<accession>A0A1Y2AA26</accession>
<evidence type="ECO:0000313" key="2">
    <source>
        <dbReference type="Proteomes" id="UP000193920"/>
    </source>
</evidence>